<evidence type="ECO:0000256" key="2">
    <source>
        <dbReference type="ARBA" id="ARBA00022729"/>
    </source>
</evidence>
<keyword evidence="2" id="KW-0732">Signal</keyword>
<dbReference type="PANTHER" id="PTHR34216">
    <property type="match status" value="1"/>
</dbReference>
<sequence>MDWAAAADYTLTPETFKKHLELLESNYYHVISMQEFVGFLYGGNPVPLDAVVITFDDWYESFYRYAYPILKKHGMVVTNFMLVSYLGTNPGILFLSWDEITAMGKTAIAFILMTVYGNAKIIIVLLPLLLLLHRFKYSRQVVIGGSIVALILGGYG</sequence>
<dbReference type="EMBL" id="JAQAGZ010000015">
    <property type="protein sequence ID" value="MCZ8515039.1"/>
    <property type="molecule type" value="Genomic_DNA"/>
</dbReference>
<evidence type="ECO:0000256" key="3">
    <source>
        <dbReference type="SAM" id="Phobius"/>
    </source>
</evidence>
<comment type="caution">
    <text evidence="5">The sequence shown here is derived from an EMBL/GenBank/DDBJ whole genome shotgun (WGS) entry which is preliminary data.</text>
</comment>
<name>A0ABT4QDW4_9BACL</name>
<keyword evidence="6" id="KW-1185">Reference proteome</keyword>
<evidence type="ECO:0000256" key="1">
    <source>
        <dbReference type="ARBA" id="ARBA00004613"/>
    </source>
</evidence>
<feature type="transmembrane region" description="Helical" evidence="3">
    <location>
        <begin position="74"/>
        <end position="95"/>
    </location>
</feature>
<keyword evidence="3" id="KW-1133">Transmembrane helix</keyword>
<dbReference type="PANTHER" id="PTHR34216:SF3">
    <property type="entry name" value="POLY-BETA-1,6-N-ACETYL-D-GLUCOSAMINE N-DEACETYLASE"/>
    <property type="match status" value="1"/>
</dbReference>
<dbReference type="RefSeq" id="WP_269883568.1">
    <property type="nucleotide sequence ID" value="NZ_JAQAGZ010000015.1"/>
</dbReference>
<protein>
    <submittedName>
        <fullName evidence="5">Polysaccharide deacetylase family protein</fullName>
    </submittedName>
</protein>
<gene>
    <name evidence="5" type="ORF">O9H85_21970</name>
</gene>
<dbReference type="InterPro" id="IPR011330">
    <property type="entry name" value="Glyco_hydro/deAcase_b/a-brl"/>
</dbReference>
<accession>A0ABT4QDW4</accession>
<dbReference type="Proteomes" id="UP001527882">
    <property type="component" value="Unassembled WGS sequence"/>
</dbReference>
<dbReference type="SUPFAM" id="SSF88713">
    <property type="entry name" value="Glycoside hydrolase/deacetylase"/>
    <property type="match status" value="1"/>
</dbReference>
<dbReference type="InterPro" id="IPR051398">
    <property type="entry name" value="Polysacch_Deacetylase"/>
</dbReference>
<keyword evidence="3" id="KW-0812">Transmembrane</keyword>
<evidence type="ECO:0000313" key="6">
    <source>
        <dbReference type="Proteomes" id="UP001527882"/>
    </source>
</evidence>
<evidence type="ECO:0000259" key="4">
    <source>
        <dbReference type="PROSITE" id="PS51677"/>
    </source>
</evidence>
<dbReference type="Gene3D" id="3.20.20.370">
    <property type="entry name" value="Glycoside hydrolase/deacetylase"/>
    <property type="match status" value="1"/>
</dbReference>
<proteinExistence type="predicted"/>
<keyword evidence="3" id="KW-0472">Membrane</keyword>
<evidence type="ECO:0000313" key="5">
    <source>
        <dbReference type="EMBL" id="MCZ8515039.1"/>
    </source>
</evidence>
<organism evidence="5 6">
    <name type="scientific">Paenibacillus gyeongsangnamensis</name>
    <dbReference type="NCBI Taxonomy" id="3388067"/>
    <lineage>
        <taxon>Bacteria</taxon>
        <taxon>Bacillati</taxon>
        <taxon>Bacillota</taxon>
        <taxon>Bacilli</taxon>
        <taxon>Bacillales</taxon>
        <taxon>Paenibacillaceae</taxon>
        <taxon>Paenibacillus</taxon>
    </lineage>
</organism>
<dbReference type="PROSITE" id="PS51677">
    <property type="entry name" value="NODB"/>
    <property type="match status" value="1"/>
</dbReference>
<feature type="domain" description="NodB homology" evidence="4">
    <location>
        <begin position="49"/>
        <end position="156"/>
    </location>
</feature>
<dbReference type="Pfam" id="PF01522">
    <property type="entry name" value="Polysacc_deac_1"/>
    <property type="match status" value="1"/>
</dbReference>
<reference evidence="5 6" key="1">
    <citation type="submission" date="2022-12" db="EMBL/GenBank/DDBJ databases">
        <title>Draft genome sequence of Paenibacillus sp. dW9.</title>
        <authorList>
            <person name="Choi E.-W."/>
            <person name="Kim D.-U."/>
        </authorList>
    </citation>
    <scope>NUCLEOTIDE SEQUENCE [LARGE SCALE GENOMIC DNA]</scope>
    <source>
        <strain evidence="6">dW9</strain>
    </source>
</reference>
<dbReference type="InterPro" id="IPR002509">
    <property type="entry name" value="NODB_dom"/>
</dbReference>
<feature type="transmembrane region" description="Helical" evidence="3">
    <location>
        <begin position="107"/>
        <end position="130"/>
    </location>
</feature>
<comment type="subcellular location">
    <subcellularLocation>
        <location evidence="1">Secreted</location>
    </subcellularLocation>
</comment>